<dbReference type="GO" id="GO:0010468">
    <property type="term" value="P:regulation of gene expression"/>
    <property type="evidence" value="ECO:0007669"/>
    <property type="project" value="TreeGrafter"/>
</dbReference>
<feature type="compositionally biased region" description="Low complexity" evidence="4">
    <location>
        <begin position="391"/>
        <end position="416"/>
    </location>
</feature>
<feature type="compositionally biased region" description="Polar residues" evidence="4">
    <location>
        <begin position="262"/>
        <end position="273"/>
    </location>
</feature>
<feature type="domain" description="HMG box" evidence="5">
    <location>
        <begin position="289"/>
        <end position="355"/>
    </location>
</feature>
<dbReference type="GeneID" id="89949791"/>
<feature type="region of interest" description="Disordered" evidence="4">
    <location>
        <begin position="103"/>
        <end position="294"/>
    </location>
</feature>
<dbReference type="InterPro" id="IPR013761">
    <property type="entry name" value="SAM/pointed_sf"/>
</dbReference>
<feature type="compositionally biased region" description="Acidic residues" evidence="4">
    <location>
        <begin position="249"/>
        <end position="261"/>
    </location>
</feature>
<keyword evidence="2 3" id="KW-0539">Nucleus</keyword>
<feature type="region of interest" description="Disordered" evidence="4">
    <location>
        <begin position="384"/>
        <end position="511"/>
    </location>
</feature>
<dbReference type="SMART" id="SM00398">
    <property type="entry name" value="HMG"/>
    <property type="match status" value="1"/>
</dbReference>
<gene>
    <name evidence="6" type="ORF">ATC70_006105</name>
</gene>
<feature type="compositionally biased region" description="Polar residues" evidence="4">
    <location>
        <begin position="114"/>
        <end position="130"/>
    </location>
</feature>
<sequence>MLRTNNSSPSSYCQLFEVMDSYSSMPISIDGKKPSFEFTSTEHQQVKDFLDKCHLPQYYATFIDEGFESLQAVLEITEEDLIALNVKRGHRRVIQRGIATLNGVPKNQPLHMVGSSTSIPNGIPPSTISTSCSKSHNNNGNHSSEGSSGTYTTSGYGSMSSPRHPTSNTSSMSKPYEFPPSTSSYTTTSSSNNNGTNNTPPSVTIVDTEHPASHQHQLVHILHRNPTDSESHDMMDTTQKESRSSYSSNEDEDEDMLEEEQSNNGNFSATSSPLKRKYRRHPKPDKHAPIKPPSAYIMFSNDARAQLKGHNMTFVEIAKIVGDQWKNLGISQKQQYERTAMRAKDEYIDALNEYRKTKEYKEYQKYLSDFKAEQDATNRKIARLRKRAKRSSPGSGSLADSSSNDNARSSSSSGGSTDIYKVHRKIHTNTKGSSSEDSSVLRSMYTTPTIEVSTSTTPLDEDVDDDDVDDNEDNNTEECYSPQQKAPPLISDSMANSNYHRLPFNQDPRPQ</sequence>
<dbReference type="Gene3D" id="1.10.30.10">
    <property type="entry name" value="High mobility group box domain"/>
    <property type="match status" value="1"/>
</dbReference>
<dbReference type="RefSeq" id="XP_064680763.1">
    <property type="nucleotide sequence ID" value="XM_064825386.1"/>
</dbReference>
<keyword evidence="7" id="KW-1185">Reference proteome</keyword>
<name>A0AAN7DAZ0_9FUNG</name>
<dbReference type="PANTHER" id="PTHR46040">
    <property type="entry name" value="HIGH MOBILITY GROUP PROTEIN 2"/>
    <property type="match status" value="1"/>
</dbReference>
<dbReference type="InterPro" id="IPR051965">
    <property type="entry name" value="ChromReg_NeuronalGeneExpr"/>
</dbReference>
<dbReference type="PANTHER" id="PTHR46040:SF3">
    <property type="entry name" value="HIGH MOBILITY GROUP PROTEIN 2"/>
    <property type="match status" value="1"/>
</dbReference>
<evidence type="ECO:0000256" key="3">
    <source>
        <dbReference type="PROSITE-ProRule" id="PRU00267"/>
    </source>
</evidence>
<dbReference type="SMART" id="SM00454">
    <property type="entry name" value="SAM"/>
    <property type="match status" value="1"/>
</dbReference>
<evidence type="ECO:0000313" key="6">
    <source>
        <dbReference type="EMBL" id="KAK4514097.1"/>
    </source>
</evidence>
<dbReference type="InterPro" id="IPR001660">
    <property type="entry name" value="SAM"/>
</dbReference>
<dbReference type="Proteomes" id="UP001304243">
    <property type="component" value="Unassembled WGS sequence"/>
</dbReference>
<evidence type="ECO:0000313" key="7">
    <source>
        <dbReference type="Proteomes" id="UP001304243"/>
    </source>
</evidence>
<dbReference type="Pfam" id="PF00505">
    <property type="entry name" value="HMG_box"/>
    <property type="match status" value="1"/>
</dbReference>
<reference evidence="6 7" key="1">
    <citation type="submission" date="2022-11" db="EMBL/GenBank/DDBJ databases">
        <title>Mucor velutinosus strain NIH1002 WGS.</title>
        <authorList>
            <person name="Subramanian P."/>
            <person name="Mullikin J.C."/>
            <person name="Segre J.A."/>
            <person name="Zelazny A.M."/>
        </authorList>
    </citation>
    <scope>NUCLEOTIDE SEQUENCE [LARGE SCALE GENOMIC DNA]</scope>
    <source>
        <strain evidence="6 7">NIH1002</strain>
    </source>
</reference>
<feature type="DNA-binding region" description="HMG box" evidence="3">
    <location>
        <begin position="289"/>
        <end position="355"/>
    </location>
</feature>
<organism evidence="6 7">
    <name type="scientific">Mucor velutinosus</name>
    <dbReference type="NCBI Taxonomy" id="708070"/>
    <lineage>
        <taxon>Eukaryota</taxon>
        <taxon>Fungi</taxon>
        <taxon>Fungi incertae sedis</taxon>
        <taxon>Mucoromycota</taxon>
        <taxon>Mucoromycotina</taxon>
        <taxon>Mucoromycetes</taxon>
        <taxon>Mucorales</taxon>
        <taxon>Mucorineae</taxon>
        <taxon>Mucoraceae</taxon>
        <taxon>Mucor</taxon>
    </lineage>
</organism>
<dbReference type="GO" id="GO:0003677">
    <property type="term" value="F:DNA binding"/>
    <property type="evidence" value="ECO:0007669"/>
    <property type="project" value="UniProtKB-UniRule"/>
</dbReference>
<feature type="compositionally biased region" description="Polar residues" evidence="4">
    <location>
        <begin position="163"/>
        <end position="173"/>
    </location>
</feature>
<keyword evidence="1 3" id="KW-0238">DNA-binding</keyword>
<protein>
    <recommendedName>
        <fullName evidence="5">HMG box domain-containing protein</fullName>
    </recommendedName>
</protein>
<dbReference type="SUPFAM" id="SSF47095">
    <property type="entry name" value="HMG-box"/>
    <property type="match status" value="1"/>
</dbReference>
<feature type="compositionally biased region" description="Acidic residues" evidence="4">
    <location>
        <begin position="459"/>
        <end position="476"/>
    </location>
</feature>
<evidence type="ECO:0000259" key="5">
    <source>
        <dbReference type="PROSITE" id="PS50118"/>
    </source>
</evidence>
<dbReference type="InterPro" id="IPR009071">
    <property type="entry name" value="HMG_box_dom"/>
</dbReference>
<dbReference type="GO" id="GO:0005634">
    <property type="term" value="C:nucleus"/>
    <property type="evidence" value="ECO:0007669"/>
    <property type="project" value="UniProtKB-UniRule"/>
</dbReference>
<dbReference type="CDD" id="cd09487">
    <property type="entry name" value="SAM_superfamily"/>
    <property type="match status" value="1"/>
</dbReference>
<proteinExistence type="predicted"/>
<dbReference type="SUPFAM" id="SSF47769">
    <property type="entry name" value="SAM/Pointed domain"/>
    <property type="match status" value="1"/>
</dbReference>
<dbReference type="EMBL" id="JASEJX010000016">
    <property type="protein sequence ID" value="KAK4514097.1"/>
    <property type="molecule type" value="Genomic_DNA"/>
</dbReference>
<feature type="compositionally biased region" description="Low complexity" evidence="4">
    <location>
        <begin position="179"/>
        <end position="204"/>
    </location>
</feature>
<dbReference type="PROSITE" id="PS50118">
    <property type="entry name" value="HMG_BOX_2"/>
    <property type="match status" value="1"/>
</dbReference>
<evidence type="ECO:0000256" key="2">
    <source>
        <dbReference type="ARBA" id="ARBA00023242"/>
    </source>
</evidence>
<dbReference type="Gene3D" id="1.10.150.50">
    <property type="entry name" value="Transcription Factor, Ets-1"/>
    <property type="match status" value="1"/>
</dbReference>
<evidence type="ECO:0000256" key="4">
    <source>
        <dbReference type="SAM" id="MobiDB-lite"/>
    </source>
</evidence>
<feature type="compositionally biased region" description="Low complexity" evidence="4">
    <location>
        <begin position="131"/>
        <end position="161"/>
    </location>
</feature>
<dbReference type="InterPro" id="IPR036910">
    <property type="entry name" value="HMG_box_dom_sf"/>
</dbReference>
<feature type="compositionally biased region" description="Basic and acidic residues" evidence="4">
    <location>
        <begin position="225"/>
        <end position="243"/>
    </location>
</feature>
<dbReference type="AlphaFoldDB" id="A0AAN7DAZ0"/>
<feature type="compositionally biased region" description="Basic residues" evidence="4">
    <location>
        <begin position="274"/>
        <end position="284"/>
    </location>
</feature>
<accession>A0AAN7DAZ0</accession>
<feature type="compositionally biased region" description="Polar residues" evidence="4">
    <location>
        <begin position="429"/>
        <end position="445"/>
    </location>
</feature>
<comment type="caution">
    <text evidence="6">The sequence shown here is derived from an EMBL/GenBank/DDBJ whole genome shotgun (WGS) entry which is preliminary data.</text>
</comment>
<feature type="compositionally biased region" description="Low complexity" evidence="4">
    <location>
        <begin position="446"/>
        <end position="458"/>
    </location>
</feature>
<evidence type="ECO:0000256" key="1">
    <source>
        <dbReference type="ARBA" id="ARBA00023125"/>
    </source>
</evidence>
<dbReference type="Pfam" id="PF00536">
    <property type="entry name" value="SAM_1"/>
    <property type="match status" value="1"/>
</dbReference>